<sequence>MAREANRLDAVEFARWWQETGEYELRQILHWKWDPIGISGVFPYAADEYDSYAPTIAAALSRGESTEGIAALLSSNECERMRLDERSPDARQKLAADILAWFESSQIRWLEFGPLGR</sequence>
<dbReference type="EMBL" id="JACKTG010000003">
    <property type="protein sequence ID" value="MCV6987749.1"/>
    <property type="molecule type" value="Genomic_DNA"/>
</dbReference>
<reference evidence="1" key="2">
    <citation type="journal article" date="2022" name="BMC Genomics">
        <title>Comparative genome analysis of mycobacteria focusing on tRNA and non-coding RNA.</title>
        <authorList>
            <person name="Behra P.R.K."/>
            <person name="Pettersson B.M.F."/>
            <person name="Ramesh M."/>
            <person name="Das S."/>
            <person name="Dasgupta S."/>
            <person name="Kirsebom L.A."/>
        </authorList>
    </citation>
    <scope>NUCLEOTIDE SEQUENCE</scope>
    <source>
        <strain evidence="1">DSM 45439</strain>
    </source>
</reference>
<comment type="caution">
    <text evidence="1">The sequence shown here is derived from an EMBL/GenBank/DDBJ whole genome shotgun (WGS) entry which is preliminary data.</text>
</comment>
<dbReference type="Proteomes" id="UP001207588">
    <property type="component" value="Unassembled WGS sequence"/>
</dbReference>
<evidence type="ECO:0000313" key="2">
    <source>
        <dbReference type="Proteomes" id="UP001207588"/>
    </source>
</evidence>
<organism evidence="1 2">
    <name type="scientific">Mycobacterium bouchedurhonense</name>
    <dbReference type="NCBI Taxonomy" id="701041"/>
    <lineage>
        <taxon>Bacteria</taxon>
        <taxon>Bacillati</taxon>
        <taxon>Actinomycetota</taxon>
        <taxon>Actinomycetes</taxon>
        <taxon>Mycobacteriales</taxon>
        <taxon>Mycobacteriaceae</taxon>
        <taxon>Mycobacterium</taxon>
        <taxon>Mycobacterium avium complex (MAC)</taxon>
    </lineage>
</organism>
<dbReference type="AlphaFoldDB" id="A0AAW5RVS2"/>
<name>A0AAW5RVS2_MYCBC</name>
<reference evidence="1" key="1">
    <citation type="submission" date="2020-07" db="EMBL/GenBank/DDBJ databases">
        <authorList>
            <person name="Pettersson B.M.F."/>
            <person name="Behra P.R.K."/>
            <person name="Ramesh M."/>
            <person name="Das S."/>
            <person name="Dasgupta S."/>
            <person name="Kirsebom L.A."/>
        </authorList>
    </citation>
    <scope>NUCLEOTIDE SEQUENCE</scope>
    <source>
        <strain evidence="1">DSM 45439</strain>
    </source>
</reference>
<protein>
    <submittedName>
        <fullName evidence="1">Uncharacterized protein</fullName>
    </submittedName>
</protein>
<gene>
    <name evidence="1" type="ORF">H7I91_00250</name>
</gene>
<accession>A0AAW5RVS2</accession>
<evidence type="ECO:0000313" key="1">
    <source>
        <dbReference type="EMBL" id="MCV6987749.1"/>
    </source>
</evidence>
<dbReference type="RefSeq" id="WP_139800178.1">
    <property type="nucleotide sequence ID" value="NZ_JACKTG010000003.1"/>
</dbReference>
<proteinExistence type="predicted"/>